<organism evidence="4 5">
    <name type="scientific">Heterostelium pallidum (strain ATCC 26659 / Pp 5 / PN500)</name>
    <name type="common">Cellular slime mold</name>
    <name type="synonym">Polysphondylium pallidum</name>
    <dbReference type="NCBI Taxonomy" id="670386"/>
    <lineage>
        <taxon>Eukaryota</taxon>
        <taxon>Amoebozoa</taxon>
        <taxon>Evosea</taxon>
        <taxon>Eumycetozoa</taxon>
        <taxon>Dictyostelia</taxon>
        <taxon>Acytosteliales</taxon>
        <taxon>Acytosteliaceae</taxon>
        <taxon>Heterostelium</taxon>
    </lineage>
</organism>
<comment type="caution">
    <text evidence="4">The sequence shown here is derived from an EMBL/GenBank/DDBJ whole genome shotgun (WGS) entry which is preliminary data.</text>
</comment>
<dbReference type="GeneID" id="31367861"/>
<dbReference type="InParanoid" id="D3BMH4"/>
<comment type="similarity">
    <text evidence="1 3">Belongs to the short-chain dehydrogenases/reductases (SDR) family.</text>
</comment>
<dbReference type="InterPro" id="IPR036291">
    <property type="entry name" value="NAD(P)-bd_dom_sf"/>
</dbReference>
<gene>
    <name evidence="4" type="ORF">PPL_12394</name>
</gene>
<dbReference type="OMA" id="HPAYEND"/>
<dbReference type="STRING" id="670386.D3BMH4"/>
<dbReference type="CDD" id="cd05374">
    <property type="entry name" value="17beta-HSD-like_SDR_c"/>
    <property type="match status" value="1"/>
</dbReference>
<dbReference type="Proteomes" id="UP000001396">
    <property type="component" value="Unassembled WGS sequence"/>
</dbReference>
<evidence type="ECO:0000313" key="4">
    <source>
        <dbReference type="EMBL" id="EFA77186.1"/>
    </source>
</evidence>
<dbReference type="Gene3D" id="3.40.50.720">
    <property type="entry name" value="NAD(P)-binding Rossmann-like Domain"/>
    <property type="match status" value="1"/>
</dbReference>
<dbReference type="EMBL" id="ADBJ01000043">
    <property type="protein sequence ID" value="EFA77186.1"/>
    <property type="molecule type" value="Genomic_DNA"/>
</dbReference>
<dbReference type="SUPFAM" id="SSF51735">
    <property type="entry name" value="NAD(P)-binding Rossmann-fold domains"/>
    <property type="match status" value="1"/>
</dbReference>
<dbReference type="FunCoup" id="D3BMH4">
    <property type="interactions" value="12"/>
</dbReference>
<dbReference type="PANTHER" id="PTHR43976:SF16">
    <property type="entry name" value="SHORT-CHAIN DEHYDROGENASE_REDUCTASE FAMILY PROTEIN"/>
    <property type="match status" value="1"/>
</dbReference>
<evidence type="ECO:0000256" key="1">
    <source>
        <dbReference type="ARBA" id="ARBA00006484"/>
    </source>
</evidence>
<reference evidence="4 5" key="1">
    <citation type="journal article" date="2011" name="Genome Res.">
        <title>Phylogeny-wide analysis of social amoeba genomes highlights ancient origins for complex intercellular communication.</title>
        <authorList>
            <person name="Heidel A.J."/>
            <person name="Lawal H.M."/>
            <person name="Felder M."/>
            <person name="Schilde C."/>
            <person name="Helps N.R."/>
            <person name="Tunggal B."/>
            <person name="Rivero F."/>
            <person name="John U."/>
            <person name="Schleicher M."/>
            <person name="Eichinger L."/>
            <person name="Platzer M."/>
            <person name="Noegel A.A."/>
            <person name="Schaap P."/>
            <person name="Gloeckner G."/>
        </authorList>
    </citation>
    <scope>NUCLEOTIDE SEQUENCE [LARGE SCALE GENOMIC DNA]</scope>
    <source>
        <strain evidence="5">ATCC 26659 / Pp 5 / PN500</strain>
    </source>
</reference>
<dbReference type="PANTHER" id="PTHR43976">
    <property type="entry name" value="SHORT CHAIN DEHYDROGENASE"/>
    <property type="match status" value="1"/>
</dbReference>
<evidence type="ECO:0000256" key="3">
    <source>
        <dbReference type="RuleBase" id="RU000363"/>
    </source>
</evidence>
<dbReference type="AlphaFoldDB" id="D3BMH4"/>
<sequence length="305" mass="33443">MEPISGNSSQVYIVTGATSGFGWILVYKLLTAGHSVVATTRNKVKLDQKVADYFKNDENVLKRYLGCQVDLADRQSIELCVKQTVQKFGRIDILINNAGYYLYGHVEDMSDKELRDNFDVNYFGPVNFVKLALPFLRESAKTNTTGSRVLNIASMAGVSGNEFMGMSSYVSTKFALEGFSDVLYSELKPLNIHVTSVKPGGFKTEILTEPSPCSAHYPSANYPHVSVANWDQQKVGLLNGDPVKLVDLLIKVCTNPNPPQHLVIGPDAYGLVNGKYKRVQDDMALLQAECTATNFDGIPAAATTN</sequence>
<dbReference type="PRINTS" id="PR00080">
    <property type="entry name" value="SDRFAMILY"/>
</dbReference>
<proteinExistence type="inferred from homology"/>
<dbReference type="InterPro" id="IPR051911">
    <property type="entry name" value="SDR_oxidoreductase"/>
</dbReference>
<evidence type="ECO:0000256" key="2">
    <source>
        <dbReference type="ARBA" id="ARBA00023002"/>
    </source>
</evidence>
<protein>
    <submittedName>
        <fullName evidence="4">Short-chain dehydrogenase/reductase family protein</fullName>
    </submittedName>
</protein>
<dbReference type="Pfam" id="PF00106">
    <property type="entry name" value="adh_short"/>
    <property type="match status" value="1"/>
</dbReference>
<dbReference type="GO" id="GO:0016491">
    <property type="term" value="F:oxidoreductase activity"/>
    <property type="evidence" value="ECO:0007669"/>
    <property type="project" value="UniProtKB-KW"/>
</dbReference>
<dbReference type="RefSeq" id="XP_020429315.1">
    <property type="nucleotide sequence ID" value="XM_020583128.1"/>
</dbReference>
<evidence type="ECO:0000313" key="5">
    <source>
        <dbReference type="Proteomes" id="UP000001396"/>
    </source>
</evidence>
<dbReference type="PRINTS" id="PR00081">
    <property type="entry name" value="GDHRDH"/>
</dbReference>
<keyword evidence="5" id="KW-1185">Reference proteome</keyword>
<dbReference type="InterPro" id="IPR002347">
    <property type="entry name" value="SDR_fam"/>
</dbReference>
<accession>D3BMH4</accession>
<name>D3BMH4_HETP5</name>
<keyword evidence="2" id="KW-0560">Oxidoreductase</keyword>